<protein>
    <submittedName>
        <fullName evidence="2">Transcriptional regulator</fullName>
    </submittedName>
</protein>
<name>A0A6I1G887_9BIFI</name>
<evidence type="ECO:0000259" key="1">
    <source>
        <dbReference type="Pfam" id="PF13657"/>
    </source>
</evidence>
<dbReference type="Proteomes" id="UP000468413">
    <property type="component" value="Unassembled WGS sequence"/>
</dbReference>
<proteinExistence type="predicted"/>
<dbReference type="NCBIfam" id="TIGR03071">
    <property type="entry name" value="couple_hipA"/>
    <property type="match status" value="1"/>
</dbReference>
<organism evidence="2 3">
    <name type="scientific">Bifidobacterium cebidarum</name>
    <dbReference type="NCBI Taxonomy" id="2650773"/>
    <lineage>
        <taxon>Bacteria</taxon>
        <taxon>Bacillati</taxon>
        <taxon>Actinomycetota</taxon>
        <taxon>Actinomycetes</taxon>
        <taxon>Bifidobacteriales</taxon>
        <taxon>Bifidobacteriaceae</taxon>
        <taxon>Bifidobacterium</taxon>
    </lineage>
</organism>
<feature type="domain" description="HipA N-terminal subdomain 1" evidence="1">
    <location>
        <begin position="7"/>
        <end position="65"/>
    </location>
</feature>
<comment type="caution">
    <text evidence="2">The sequence shown here is derived from an EMBL/GenBank/DDBJ whole genome shotgun (WGS) entry which is preliminary data.</text>
</comment>
<keyword evidence="3" id="KW-1185">Reference proteome</keyword>
<dbReference type="InterPro" id="IPR017508">
    <property type="entry name" value="HipA_N1"/>
</dbReference>
<sequence>MTKVKALTVLLEGIPIGVLEEDATGKHSFTYDLTSPSNAQLSLSMPRRAQPWKGLPVEAYIDGILCFTRLILHRSAR</sequence>
<dbReference type="EMBL" id="WBVS01000008">
    <property type="protein sequence ID" value="KAB7787389.1"/>
    <property type="molecule type" value="Genomic_DNA"/>
</dbReference>
<accession>A0A6I1G887</accession>
<evidence type="ECO:0000313" key="3">
    <source>
        <dbReference type="Proteomes" id="UP000468413"/>
    </source>
</evidence>
<evidence type="ECO:0000313" key="2">
    <source>
        <dbReference type="EMBL" id="KAB7787389.1"/>
    </source>
</evidence>
<dbReference type="Pfam" id="PF13657">
    <property type="entry name" value="Couple_hipA"/>
    <property type="match status" value="1"/>
</dbReference>
<dbReference type="RefSeq" id="WP_152210128.1">
    <property type="nucleotide sequence ID" value="NZ_WBVS01000008.1"/>
</dbReference>
<reference evidence="2 3" key="1">
    <citation type="submission" date="2019-09" db="EMBL/GenBank/DDBJ databases">
        <title>Characterization of the phylogenetic diversity of two novel species belonging to the genus Bifidobacterium: Bifidobacterium cebidarum sp. nov. and Bifidobacterium leontopitheci sp. nov.</title>
        <authorList>
            <person name="Lugli G.A."/>
            <person name="Duranti S."/>
            <person name="Milani C."/>
            <person name="Turroni F."/>
            <person name="Ventura M."/>
        </authorList>
    </citation>
    <scope>NUCLEOTIDE SEQUENCE [LARGE SCALE GENOMIC DNA]</scope>
    <source>
        <strain evidence="2 3">LMG 31469</strain>
    </source>
</reference>
<dbReference type="AlphaFoldDB" id="A0A6I1G887"/>
<gene>
    <name evidence="2" type="ORF">F7D08_1564</name>
</gene>